<dbReference type="GO" id="GO:0005737">
    <property type="term" value="C:cytoplasm"/>
    <property type="evidence" value="ECO:0007669"/>
    <property type="project" value="TreeGrafter"/>
</dbReference>
<keyword evidence="3" id="KW-0378">Hydrolase</keyword>
<keyword evidence="4" id="KW-0862">Zinc</keyword>
<evidence type="ECO:0000313" key="6">
    <source>
        <dbReference type="EMBL" id="MBC8432757.1"/>
    </source>
</evidence>
<evidence type="ECO:0000256" key="2">
    <source>
        <dbReference type="ARBA" id="ARBA00022723"/>
    </source>
</evidence>
<protein>
    <recommendedName>
        <fullName evidence="5">CMP/dCMP-type deaminase domain-containing protein</fullName>
    </recommendedName>
</protein>
<dbReference type="InterPro" id="IPR015517">
    <property type="entry name" value="dCMP_deaminase-rel"/>
</dbReference>
<evidence type="ECO:0000259" key="5">
    <source>
        <dbReference type="PROSITE" id="PS51747"/>
    </source>
</evidence>
<dbReference type="GO" id="GO:0004132">
    <property type="term" value="F:dCMP deaminase activity"/>
    <property type="evidence" value="ECO:0007669"/>
    <property type="project" value="TreeGrafter"/>
</dbReference>
<comment type="caution">
    <text evidence="6">The sequence shown here is derived from an EMBL/GenBank/DDBJ whole genome shotgun (WGS) entry which is preliminary data.</text>
</comment>
<evidence type="ECO:0000256" key="4">
    <source>
        <dbReference type="ARBA" id="ARBA00022833"/>
    </source>
</evidence>
<organism evidence="6 7">
    <name type="scientific">Candidatus Desulfatibia vada</name>
    <dbReference type="NCBI Taxonomy" id="2841696"/>
    <lineage>
        <taxon>Bacteria</taxon>
        <taxon>Pseudomonadati</taxon>
        <taxon>Thermodesulfobacteriota</taxon>
        <taxon>Desulfobacteria</taxon>
        <taxon>Desulfobacterales</taxon>
        <taxon>Desulfobacterales incertae sedis</taxon>
        <taxon>Candidatus Desulfatibia</taxon>
    </lineage>
</organism>
<dbReference type="PROSITE" id="PS51747">
    <property type="entry name" value="CYT_DCMP_DEAMINASES_2"/>
    <property type="match status" value="1"/>
</dbReference>
<gene>
    <name evidence="6" type="ORF">H8D96_12665</name>
</gene>
<dbReference type="EMBL" id="JACNIG010000245">
    <property type="protein sequence ID" value="MBC8432757.1"/>
    <property type="molecule type" value="Genomic_DNA"/>
</dbReference>
<feature type="domain" description="CMP/dCMP-type deaminase" evidence="5">
    <location>
        <begin position="1"/>
        <end position="98"/>
    </location>
</feature>
<dbReference type="PANTHER" id="PTHR11086">
    <property type="entry name" value="DEOXYCYTIDYLATE DEAMINASE-RELATED"/>
    <property type="match status" value="1"/>
</dbReference>
<evidence type="ECO:0000256" key="1">
    <source>
        <dbReference type="ARBA" id="ARBA00006576"/>
    </source>
</evidence>
<dbReference type="SUPFAM" id="SSF53927">
    <property type="entry name" value="Cytidine deaminase-like"/>
    <property type="match status" value="1"/>
</dbReference>
<dbReference type="PANTHER" id="PTHR11086:SF18">
    <property type="entry name" value="DEOXYCYTIDYLATE DEAMINASE"/>
    <property type="match status" value="1"/>
</dbReference>
<dbReference type="Gene3D" id="3.40.140.10">
    <property type="entry name" value="Cytidine Deaminase, domain 2"/>
    <property type="match status" value="1"/>
</dbReference>
<accession>A0A8J6TTY3</accession>
<dbReference type="AlphaFoldDB" id="A0A8J6TTY3"/>
<dbReference type="PROSITE" id="PS00903">
    <property type="entry name" value="CYT_DCMP_DEAMINASES_1"/>
    <property type="match status" value="1"/>
</dbReference>
<proteinExistence type="inferred from homology"/>
<evidence type="ECO:0000256" key="3">
    <source>
        <dbReference type="ARBA" id="ARBA00022801"/>
    </source>
</evidence>
<dbReference type="InterPro" id="IPR002125">
    <property type="entry name" value="CMP_dCMP_dom"/>
</dbReference>
<reference evidence="6 7" key="1">
    <citation type="submission" date="2020-08" db="EMBL/GenBank/DDBJ databases">
        <title>Bridging the membrane lipid divide: bacteria of the FCB group superphylum have the potential to synthesize archaeal ether lipids.</title>
        <authorList>
            <person name="Villanueva L."/>
            <person name="Von Meijenfeldt F.A.B."/>
            <person name="Westbye A.B."/>
            <person name="Yadav S."/>
            <person name="Hopmans E.C."/>
            <person name="Dutilh B.E."/>
            <person name="Sinninghe Damste J.S."/>
        </authorList>
    </citation>
    <scope>NUCLEOTIDE SEQUENCE [LARGE SCALE GENOMIC DNA]</scope>
    <source>
        <strain evidence="6">NIOZ-UU17</strain>
    </source>
</reference>
<dbReference type="GO" id="GO:0008270">
    <property type="term" value="F:zinc ion binding"/>
    <property type="evidence" value="ECO:0007669"/>
    <property type="project" value="InterPro"/>
</dbReference>
<dbReference type="InterPro" id="IPR016193">
    <property type="entry name" value="Cytidine_deaminase-like"/>
</dbReference>
<sequence>MSKIYTDKKINKFDDNCPENCFNKISSELGIKRLEYCRALHAEENAILQSAKIGGMPIGNGTIYTTTYPCELCAKKLYQIGIRTIYYTEPYPESISEQVFLEDGTKIIERIAFEGVKSYSYFRLFKPVYDKKELSEIERYELSAQ</sequence>
<dbReference type="Pfam" id="PF00383">
    <property type="entry name" value="dCMP_cyt_deam_1"/>
    <property type="match status" value="1"/>
</dbReference>
<comment type="similarity">
    <text evidence="1">Belongs to the cytidine and deoxycytidylate deaminase family.</text>
</comment>
<dbReference type="Proteomes" id="UP000605201">
    <property type="component" value="Unassembled WGS sequence"/>
</dbReference>
<keyword evidence="2" id="KW-0479">Metal-binding</keyword>
<dbReference type="InterPro" id="IPR016192">
    <property type="entry name" value="APOBEC/CMP_deaminase_Zn-bd"/>
</dbReference>
<evidence type="ECO:0000313" key="7">
    <source>
        <dbReference type="Proteomes" id="UP000605201"/>
    </source>
</evidence>
<name>A0A8J6TTY3_9BACT</name>